<sequence>MAKVTNINNNKNVIHIDLEESYLDFNIAGKVFKVPLGDDARLEIIKAGDEYQEAVDKLEEIEIQDPENITTDEYIRLLERSEELLKYALNKSLNSEKAYDYIYENTKDILRVVRVYRMVQSEVEAYFGANTAVDPDYRSQYLQKVNAKKKK</sequence>
<accession>A0A4R6ZP50</accession>
<evidence type="ECO:0000313" key="1">
    <source>
        <dbReference type="EMBL" id="TDR54185.1"/>
    </source>
</evidence>
<dbReference type="RefSeq" id="WP_036069154.1">
    <property type="nucleotide sequence ID" value="NZ_SNZK01000003.1"/>
</dbReference>
<dbReference type="Proteomes" id="UP000295558">
    <property type="component" value="Unassembled WGS sequence"/>
</dbReference>
<reference evidence="1 2" key="1">
    <citation type="submission" date="2019-03" db="EMBL/GenBank/DDBJ databases">
        <title>Genomic Encyclopedia of Type Strains, Phase III (KMG-III): the genomes of soil and plant-associated and newly described type strains.</title>
        <authorList>
            <person name="Whitman W."/>
        </authorList>
    </citation>
    <scope>NUCLEOTIDE SEQUENCE [LARGE SCALE GENOMIC DNA]</scope>
    <source>
        <strain evidence="1 2">CECT 7972</strain>
    </source>
</reference>
<organism evidence="1 2">
    <name type="scientific">Listeria rocourtiae</name>
    <dbReference type="NCBI Taxonomy" id="647910"/>
    <lineage>
        <taxon>Bacteria</taxon>
        <taxon>Bacillati</taxon>
        <taxon>Bacillota</taxon>
        <taxon>Bacilli</taxon>
        <taxon>Bacillales</taxon>
        <taxon>Listeriaceae</taxon>
        <taxon>Listeria</taxon>
    </lineage>
</organism>
<dbReference type="AlphaFoldDB" id="A0A4R6ZP50"/>
<name>A0A4R6ZP50_9LIST</name>
<keyword evidence="2" id="KW-1185">Reference proteome</keyword>
<proteinExistence type="predicted"/>
<dbReference type="Pfam" id="PF10666">
    <property type="entry name" value="Phage_TAC_8"/>
    <property type="match status" value="1"/>
</dbReference>
<evidence type="ECO:0000313" key="2">
    <source>
        <dbReference type="Proteomes" id="UP000295558"/>
    </source>
</evidence>
<dbReference type="InterPro" id="IPR018923">
    <property type="entry name" value="Phage_TAC_8"/>
</dbReference>
<dbReference type="STRING" id="1265846.PROCOU_01442"/>
<comment type="caution">
    <text evidence="1">The sequence shown here is derived from an EMBL/GenBank/DDBJ whole genome shotgun (WGS) entry which is preliminary data.</text>
</comment>
<dbReference type="EMBL" id="SNZK01000003">
    <property type="protein sequence ID" value="TDR54185.1"/>
    <property type="molecule type" value="Genomic_DNA"/>
</dbReference>
<protein>
    <submittedName>
        <fullName evidence="1">Tail assembly chaperone Gp14-like protein</fullName>
    </submittedName>
</protein>
<gene>
    <name evidence="1" type="ORF">DFP96_103285</name>
</gene>